<feature type="region of interest" description="Disordered" evidence="1">
    <location>
        <begin position="279"/>
        <end position="359"/>
    </location>
</feature>
<feature type="region of interest" description="Disordered" evidence="1">
    <location>
        <begin position="179"/>
        <end position="206"/>
    </location>
</feature>
<dbReference type="OMA" id="LAMHTFA"/>
<feature type="compositionally biased region" description="Polar residues" evidence="1">
    <location>
        <begin position="279"/>
        <end position="288"/>
    </location>
</feature>
<gene>
    <name evidence="2" type="ORF">L228DRAFT_237987</name>
</gene>
<evidence type="ECO:0000313" key="3">
    <source>
        <dbReference type="Proteomes" id="UP000076632"/>
    </source>
</evidence>
<keyword evidence="3" id="KW-1185">Reference proteome</keyword>
<evidence type="ECO:0000313" key="2">
    <source>
        <dbReference type="EMBL" id="KZF23415.1"/>
    </source>
</evidence>
<reference evidence="2 3" key="1">
    <citation type="journal article" date="2016" name="Fungal Biol.">
        <title>The genome of Xylona heveae provides a window into fungal endophytism.</title>
        <authorList>
            <person name="Gazis R."/>
            <person name="Kuo A."/>
            <person name="Riley R."/>
            <person name="LaButti K."/>
            <person name="Lipzen A."/>
            <person name="Lin J."/>
            <person name="Amirebrahimi M."/>
            <person name="Hesse C.N."/>
            <person name="Spatafora J.W."/>
            <person name="Henrissat B."/>
            <person name="Hainaut M."/>
            <person name="Grigoriev I.V."/>
            <person name="Hibbett D.S."/>
        </authorList>
    </citation>
    <scope>NUCLEOTIDE SEQUENCE [LARGE SCALE GENOMIC DNA]</scope>
    <source>
        <strain evidence="2 3">TC161</strain>
    </source>
</reference>
<dbReference type="Proteomes" id="UP000076632">
    <property type="component" value="Unassembled WGS sequence"/>
</dbReference>
<dbReference type="InParanoid" id="A0A165HF32"/>
<protein>
    <submittedName>
        <fullName evidence="2">Uncharacterized protein</fullName>
    </submittedName>
</protein>
<accession>A0A165HF32</accession>
<dbReference type="RefSeq" id="XP_018188970.1">
    <property type="nucleotide sequence ID" value="XM_018330990.1"/>
</dbReference>
<dbReference type="OrthoDB" id="3926760at2759"/>
<dbReference type="EMBL" id="KV407457">
    <property type="protein sequence ID" value="KZF23415.1"/>
    <property type="molecule type" value="Genomic_DNA"/>
</dbReference>
<dbReference type="AlphaFoldDB" id="A0A165HF32"/>
<feature type="region of interest" description="Disordered" evidence="1">
    <location>
        <begin position="51"/>
        <end position="114"/>
    </location>
</feature>
<dbReference type="GeneID" id="28896127"/>
<feature type="compositionally biased region" description="Polar residues" evidence="1">
    <location>
        <begin position="187"/>
        <end position="197"/>
    </location>
</feature>
<proteinExistence type="predicted"/>
<evidence type="ECO:0000256" key="1">
    <source>
        <dbReference type="SAM" id="MobiDB-lite"/>
    </source>
</evidence>
<sequence>MPVAKGIIIAASVLVTAGIVLYENPHVREWCEVTRRKVALALHHLADEINPQISMSQQRTRQRTEEPFGASNTPRRKSNSNRQDEMHGQSPIRPNTFDEKRKGSMTDFDDLVEPDGTLKKDHVVRATAVDADDQEEGLRRRLQGVRGLQRGAAFADPFADPEDSQVLFDRSLIGIQEDEHISRQSRRTSTASNTTISLDHAKSDASTDANAVFTDAATAASSSRAHTPLPEQPLVEIATENLQQAPQVPPTASPLAERQELEASPFWSVNEWAEHTSPSIYASPQDQGSMHGHSVTPQTSSAAPSVAESGEDLGAASIADSQEGRYLDVLSEVGGVSTPGSWTEVGSDVSEGDHAHDHF</sequence>
<name>A0A165HF32_XYLHT</name>
<organism evidence="2 3">
    <name type="scientific">Xylona heveae (strain CBS 132557 / TC161)</name>
    <dbReference type="NCBI Taxonomy" id="1328760"/>
    <lineage>
        <taxon>Eukaryota</taxon>
        <taxon>Fungi</taxon>
        <taxon>Dikarya</taxon>
        <taxon>Ascomycota</taxon>
        <taxon>Pezizomycotina</taxon>
        <taxon>Xylonomycetes</taxon>
        <taxon>Xylonales</taxon>
        <taxon>Xylonaceae</taxon>
        <taxon>Xylona</taxon>
    </lineage>
</organism>